<reference evidence="3" key="1">
    <citation type="submission" date="2021-02" db="EMBL/GenBank/DDBJ databases">
        <authorList>
            <person name="Nowell W R."/>
        </authorList>
    </citation>
    <scope>NUCLEOTIDE SEQUENCE</scope>
    <source>
        <strain evidence="3">Ploen Becks lab</strain>
    </source>
</reference>
<dbReference type="Pfam" id="PF00568">
    <property type="entry name" value="WH1"/>
    <property type="match status" value="1"/>
</dbReference>
<evidence type="ECO:0000259" key="2">
    <source>
        <dbReference type="PROSITE" id="PS50229"/>
    </source>
</evidence>
<feature type="compositionally biased region" description="Basic and acidic residues" evidence="1">
    <location>
        <begin position="380"/>
        <end position="398"/>
    </location>
</feature>
<dbReference type="Proteomes" id="UP000663879">
    <property type="component" value="Unassembled WGS sequence"/>
</dbReference>
<feature type="compositionally biased region" description="Polar residues" evidence="1">
    <location>
        <begin position="209"/>
        <end position="224"/>
    </location>
</feature>
<dbReference type="OrthoDB" id="8963340at2759"/>
<accession>A0A813Q915</accession>
<feature type="region of interest" description="Disordered" evidence="1">
    <location>
        <begin position="186"/>
        <end position="398"/>
    </location>
</feature>
<dbReference type="InterPro" id="IPR000697">
    <property type="entry name" value="WH1/EVH1_dom"/>
</dbReference>
<dbReference type="GO" id="GO:0003779">
    <property type="term" value="F:actin binding"/>
    <property type="evidence" value="ECO:0007669"/>
    <property type="project" value="InterPro"/>
</dbReference>
<name>A0A813Q915_9BILA</name>
<proteinExistence type="predicted"/>
<dbReference type="SMART" id="SM00461">
    <property type="entry name" value="WH1"/>
    <property type="match status" value="1"/>
</dbReference>
<feature type="compositionally biased region" description="Pro residues" evidence="1">
    <location>
        <begin position="281"/>
        <end position="290"/>
    </location>
</feature>
<sequence length="430" mass="48195">MTSFKRKNLAGGFVELSRSIEPDNTQWLPIEFGILVFQKDYGKKGYFFRLYDLESNTKSNDFVWELEMYTPFKYHQLNDSFHYIPDDGYYVGFNFTVPEQAKKFLQVVTQTQKARDELYKNKKVIKLKKTESQVSIPYESKIKKRAFSIKNTIVESKFFSNLFGLRNKDKDKTKVENSKSNMSICDKKSKINIKENNMEEKVIPKKTTNKTPPQSTIPVKQTGPSEPPKNTLLSPATNAPPPPPPPTLGNIPPPPPLLKIDSSPPPPPPPPSISLSLSSSTPPPPPPPPSIGSSISSPPPPPPPIDGPKLPAFLNDISSFNSAKLKKTETVDKSVLNFQKSDKKEVTSASSNNKKEPIAAPVDPNEALLSSIRQFKGFNKKPDDAKKNEEKKLPLKPKSFELKDQLKDILASRQPFLQQSSDESDSDVEW</sequence>
<evidence type="ECO:0000256" key="1">
    <source>
        <dbReference type="SAM" id="MobiDB-lite"/>
    </source>
</evidence>
<protein>
    <recommendedName>
        <fullName evidence="2">WH1 domain-containing protein</fullName>
    </recommendedName>
</protein>
<dbReference type="PROSITE" id="PS50229">
    <property type="entry name" value="WH1"/>
    <property type="match status" value="1"/>
</dbReference>
<feature type="compositionally biased region" description="Basic and acidic residues" evidence="1">
    <location>
        <begin position="186"/>
        <end position="203"/>
    </location>
</feature>
<comment type="caution">
    <text evidence="3">The sequence shown here is derived from an EMBL/GenBank/DDBJ whole genome shotgun (WGS) entry which is preliminary data.</text>
</comment>
<evidence type="ECO:0000313" key="4">
    <source>
        <dbReference type="Proteomes" id="UP000663879"/>
    </source>
</evidence>
<organism evidence="3 4">
    <name type="scientific">Brachionus calyciflorus</name>
    <dbReference type="NCBI Taxonomy" id="104777"/>
    <lineage>
        <taxon>Eukaryota</taxon>
        <taxon>Metazoa</taxon>
        <taxon>Spiralia</taxon>
        <taxon>Gnathifera</taxon>
        <taxon>Rotifera</taxon>
        <taxon>Eurotatoria</taxon>
        <taxon>Monogononta</taxon>
        <taxon>Pseudotrocha</taxon>
        <taxon>Ploima</taxon>
        <taxon>Brachionidae</taxon>
        <taxon>Brachionus</taxon>
    </lineage>
</organism>
<dbReference type="Pfam" id="PF02205">
    <property type="entry name" value="WH2"/>
    <property type="match status" value="1"/>
</dbReference>
<dbReference type="InterPro" id="IPR011993">
    <property type="entry name" value="PH-like_dom_sf"/>
</dbReference>
<dbReference type="AlphaFoldDB" id="A0A813Q915"/>
<dbReference type="EMBL" id="CAJNOC010000456">
    <property type="protein sequence ID" value="CAF0763729.1"/>
    <property type="molecule type" value="Genomic_DNA"/>
</dbReference>
<gene>
    <name evidence="3" type="ORF">OXX778_LOCUS4573</name>
</gene>
<feature type="compositionally biased region" description="Pro residues" evidence="1">
    <location>
        <begin position="238"/>
        <end position="272"/>
    </location>
</feature>
<feature type="domain" description="WH1" evidence="2">
    <location>
        <begin position="1"/>
        <end position="115"/>
    </location>
</feature>
<dbReference type="SUPFAM" id="SSF50729">
    <property type="entry name" value="PH domain-like"/>
    <property type="match status" value="1"/>
</dbReference>
<evidence type="ECO:0000313" key="3">
    <source>
        <dbReference type="EMBL" id="CAF0763729.1"/>
    </source>
</evidence>
<dbReference type="Gene3D" id="2.30.29.30">
    <property type="entry name" value="Pleckstrin-homology domain (PH domain)/Phosphotyrosine-binding domain (PTB)"/>
    <property type="match status" value="1"/>
</dbReference>
<dbReference type="InterPro" id="IPR003124">
    <property type="entry name" value="WH2_dom"/>
</dbReference>
<feature type="compositionally biased region" description="Pro residues" evidence="1">
    <location>
        <begin position="297"/>
        <end position="306"/>
    </location>
</feature>
<keyword evidence="4" id="KW-1185">Reference proteome</keyword>